<dbReference type="GO" id="GO:0046872">
    <property type="term" value="F:metal ion binding"/>
    <property type="evidence" value="ECO:0007669"/>
    <property type="project" value="TreeGrafter"/>
</dbReference>
<protein>
    <submittedName>
        <fullName evidence="4">Inorganic triphosphatase</fullName>
    </submittedName>
</protein>
<dbReference type="Gene3D" id="2.40.320.10">
    <property type="entry name" value="Hypothetical Protein Pfu-838710-001"/>
    <property type="match status" value="1"/>
</dbReference>
<name>A0A328AFX3_9CAUL</name>
<dbReference type="PROSITE" id="PS51708">
    <property type="entry name" value="CHAD"/>
    <property type="match status" value="1"/>
</dbReference>
<dbReference type="OrthoDB" id="9777271at2"/>
<evidence type="ECO:0000313" key="4">
    <source>
        <dbReference type="EMBL" id="RAK53652.1"/>
    </source>
</evidence>
<feature type="compositionally biased region" description="Polar residues" evidence="1">
    <location>
        <begin position="1"/>
        <end position="15"/>
    </location>
</feature>
<dbReference type="Pfam" id="PF05235">
    <property type="entry name" value="CHAD"/>
    <property type="match status" value="1"/>
</dbReference>
<dbReference type="PROSITE" id="PS51707">
    <property type="entry name" value="CYTH"/>
    <property type="match status" value="1"/>
</dbReference>
<dbReference type="GO" id="GO:0050355">
    <property type="term" value="F:inorganic triphosphate phosphatase activity"/>
    <property type="evidence" value="ECO:0007669"/>
    <property type="project" value="InterPro"/>
</dbReference>
<evidence type="ECO:0000259" key="3">
    <source>
        <dbReference type="PROSITE" id="PS51708"/>
    </source>
</evidence>
<dbReference type="CDD" id="cd07756">
    <property type="entry name" value="CYTH-like_Pase_CHAD"/>
    <property type="match status" value="1"/>
</dbReference>
<dbReference type="InterPro" id="IPR039013">
    <property type="entry name" value="YgiF"/>
</dbReference>
<evidence type="ECO:0000313" key="5">
    <source>
        <dbReference type="Proteomes" id="UP000249254"/>
    </source>
</evidence>
<organism evidence="4 5">
    <name type="scientific">Phenylobacterium soli</name>
    <dbReference type="NCBI Taxonomy" id="2170551"/>
    <lineage>
        <taxon>Bacteria</taxon>
        <taxon>Pseudomonadati</taxon>
        <taxon>Pseudomonadota</taxon>
        <taxon>Alphaproteobacteria</taxon>
        <taxon>Caulobacterales</taxon>
        <taxon>Caulobacteraceae</taxon>
        <taxon>Phenylobacterium</taxon>
    </lineage>
</organism>
<proteinExistence type="predicted"/>
<dbReference type="InterPro" id="IPR023577">
    <property type="entry name" value="CYTH_domain"/>
</dbReference>
<feature type="domain" description="CHAD" evidence="3">
    <location>
        <begin position="234"/>
        <end position="515"/>
    </location>
</feature>
<dbReference type="SMART" id="SM01118">
    <property type="entry name" value="CYTH"/>
    <property type="match status" value="1"/>
</dbReference>
<feature type="domain" description="CYTH" evidence="2">
    <location>
        <begin position="31"/>
        <end position="219"/>
    </location>
</feature>
<keyword evidence="5" id="KW-1185">Reference proteome</keyword>
<reference evidence="5" key="1">
    <citation type="submission" date="2018-05" db="EMBL/GenBank/DDBJ databases">
        <authorList>
            <person name="Li X."/>
        </authorList>
    </citation>
    <scope>NUCLEOTIDE SEQUENCE [LARGE SCALE GENOMIC DNA]</scope>
    <source>
        <strain evidence="5">LX32</strain>
    </source>
</reference>
<dbReference type="AlphaFoldDB" id="A0A328AFX3"/>
<accession>A0A328AFX3</accession>
<evidence type="ECO:0000256" key="1">
    <source>
        <dbReference type="SAM" id="MobiDB-lite"/>
    </source>
</evidence>
<dbReference type="InterPro" id="IPR033469">
    <property type="entry name" value="CYTH-like_dom_sf"/>
</dbReference>
<dbReference type="SUPFAM" id="SSF55154">
    <property type="entry name" value="CYTH-like phosphatases"/>
    <property type="match status" value="1"/>
</dbReference>
<evidence type="ECO:0000259" key="2">
    <source>
        <dbReference type="PROSITE" id="PS51707"/>
    </source>
</evidence>
<dbReference type="Proteomes" id="UP000249254">
    <property type="component" value="Unassembled WGS sequence"/>
</dbReference>
<dbReference type="PANTHER" id="PTHR39569:SF1">
    <property type="entry name" value="INORGANIC TRIPHOSPHATASE"/>
    <property type="match status" value="1"/>
</dbReference>
<dbReference type="EMBL" id="QFYQ01000001">
    <property type="protein sequence ID" value="RAK53652.1"/>
    <property type="molecule type" value="Genomic_DNA"/>
</dbReference>
<dbReference type="Gene3D" id="1.40.20.10">
    <property type="entry name" value="CHAD domain"/>
    <property type="match status" value="1"/>
</dbReference>
<feature type="region of interest" description="Disordered" evidence="1">
    <location>
        <begin position="1"/>
        <end position="30"/>
    </location>
</feature>
<dbReference type="Pfam" id="PF01928">
    <property type="entry name" value="CYTH"/>
    <property type="match status" value="1"/>
</dbReference>
<dbReference type="InterPro" id="IPR038186">
    <property type="entry name" value="CHAD_dom_sf"/>
</dbReference>
<dbReference type="SMART" id="SM00880">
    <property type="entry name" value="CHAD"/>
    <property type="match status" value="1"/>
</dbReference>
<dbReference type="InterPro" id="IPR007899">
    <property type="entry name" value="CHAD_dom"/>
</dbReference>
<dbReference type="PANTHER" id="PTHR39569">
    <property type="entry name" value="INORGANIC TRIPHOSPHATASE"/>
    <property type="match status" value="1"/>
</dbReference>
<sequence length="517" mass="56135">MNSVIKLSRASSPTFARSPRPTRPEPTVSGSREIELKFLCAPSDLGAVLAAAPDGDDESRELISVYFDTPDLALQKAGVSLRVRESKGRRVLTMKRGVGLSREEYEAPLEGDQAPTELAPLREILTDGDAAALKPAFNVRVNRRQRLVRYGDSEIELALDQGEVTGGRRASPISEVELELKAGRPEALFELARELSRAAPLYLSFDTKSTRGQALVADQPVVARRKEKVVLGHDCSVGEAFQANARNALAHIAANAQVLREAPTPGAVHQLRVAARRLRSALATFRPVVEDAGYQSVKDELRWLAKAFDQARNLDVFAAEVLEPAQRMANPPAGLPALGEAVEAAREEARKAACETAAGERFRALMIDAVAWVETGDWTRGEAAAEPARDYAARVLAKRLRKLVKRGKSLEARDDAARHEVRIEAKKLRYAAEGFASLFSEKKADRFVGRLKTLQDDLGVLNDIATAETLLAGLDLTPEAAFAAGELEGLRMADKAKTLAAAAKALTRLAADRPFWA</sequence>
<gene>
    <name evidence="4" type="ORF">DJ017_03470</name>
</gene>
<comment type="caution">
    <text evidence="4">The sequence shown here is derived from an EMBL/GenBank/DDBJ whole genome shotgun (WGS) entry which is preliminary data.</text>
</comment>